<protein>
    <submittedName>
        <fullName evidence="1">Uncharacterized protein</fullName>
    </submittedName>
</protein>
<proteinExistence type="predicted"/>
<dbReference type="RefSeq" id="WP_183883795.1">
    <property type="nucleotide sequence ID" value="NZ_JACHCD010000001.1"/>
</dbReference>
<dbReference type="Proteomes" id="UP000537204">
    <property type="component" value="Unassembled WGS sequence"/>
</dbReference>
<reference evidence="1 2" key="1">
    <citation type="submission" date="2020-08" db="EMBL/GenBank/DDBJ databases">
        <title>Genomic Encyclopedia of Type Strains, Phase IV (KMG-V): Genome sequencing to study the core and pangenomes of soil and plant-associated prokaryotes.</title>
        <authorList>
            <person name="Whitman W."/>
        </authorList>
    </citation>
    <scope>NUCLEOTIDE SEQUENCE [LARGE SCALE GENOMIC DNA]</scope>
    <source>
        <strain evidence="1 2">S3M1</strain>
    </source>
</reference>
<evidence type="ECO:0000313" key="2">
    <source>
        <dbReference type="Proteomes" id="UP000537204"/>
    </source>
</evidence>
<accession>A0A7W8ZQ33</accession>
<evidence type="ECO:0000313" key="1">
    <source>
        <dbReference type="EMBL" id="MBB5637950.1"/>
    </source>
</evidence>
<sequence>MKDQIKIQTTSGKINEGGVFIGDKLQQQGNAAPVSFKTIGNVKRTMPAAMQKKINPRLLIL</sequence>
<name>A0A7W8ZQ33_9SPHI</name>
<dbReference type="EMBL" id="JACHCE010000006">
    <property type="protein sequence ID" value="MBB5637950.1"/>
    <property type="molecule type" value="Genomic_DNA"/>
</dbReference>
<organism evidence="1 2">
    <name type="scientific">Pedobacter cryoconitis</name>
    <dbReference type="NCBI Taxonomy" id="188932"/>
    <lineage>
        <taxon>Bacteria</taxon>
        <taxon>Pseudomonadati</taxon>
        <taxon>Bacteroidota</taxon>
        <taxon>Sphingobacteriia</taxon>
        <taxon>Sphingobacteriales</taxon>
        <taxon>Sphingobacteriaceae</taxon>
        <taxon>Pedobacter</taxon>
    </lineage>
</organism>
<comment type="caution">
    <text evidence="1">The sequence shown here is derived from an EMBL/GenBank/DDBJ whole genome shotgun (WGS) entry which is preliminary data.</text>
</comment>
<gene>
    <name evidence="1" type="ORF">HDE68_003875</name>
</gene>
<dbReference type="AlphaFoldDB" id="A0A7W8ZQ33"/>